<dbReference type="AlphaFoldDB" id="A0A9P9AB56"/>
<dbReference type="Proteomes" id="UP000770015">
    <property type="component" value="Unassembled WGS sequence"/>
</dbReference>
<accession>A0A9P9AB56</accession>
<comment type="caution">
    <text evidence="2">The sequence shown here is derived from an EMBL/GenBank/DDBJ whole genome shotgun (WGS) entry which is preliminary data.</text>
</comment>
<sequence>MPTMVWKSMAHPGARVQQVGPRRQIPSCAPSCSRPRQVIGRRMQPEARPCSKENDHSAPACCITGIGARHHRSAALPQASAAQDDSAMCVTSSREAAPAMQTPPPYTTLPRQARGEAGTARPSRPPHFVCRGKRQSFKHTHPFNNSLQVTHNPERQRNPTKRSGKRFPDSRACVSGRAGGGQPEARSRWPACHSLSRCLTTAQPRDQCSDRCAVCVISPCCLLSKRYIRKGVAITEVGDMVIAKRISESQRYWRNRLKGRKCTVSLGRGGEVRSRLTCGDIT</sequence>
<reference evidence="2" key="1">
    <citation type="journal article" date="2021" name="Nat. Commun.">
        <title>Genetic determinants of endophytism in the Arabidopsis root mycobiome.</title>
        <authorList>
            <person name="Mesny F."/>
            <person name="Miyauchi S."/>
            <person name="Thiergart T."/>
            <person name="Pickel B."/>
            <person name="Atanasova L."/>
            <person name="Karlsson M."/>
            <person name="Huettel B."/>
            <person name="Barry K.W."/>
            <person name="Haridas S."/>
            <person name="Chen C."/>
            <person name="Bauer D."/>
            <person name="Andreopoulos W."/>
            <person name="Pangilinan J."/>
            <person name="LaButti K."/>
            <person name="Riley R."/>
            <person name="Lipzen A."/>
            <person name="Clum A."/>
            <person name="Drula E."/>
            <person name="Henrissat B."/>
            <person name="Kohler A."/>
            <person name="Grigoriev I.V."/>
            <person name="Martin F.M."/>
            <person name="Hacquard S."/>
        </authorList>
    </citation>
    <scope>NUCLEOTIDE SEQUENCE</scope>
    <source>
        <strain evidence="2">MPI-SDFR-AT-0117</strain>
    </source>
</reference>
<evidence type="ECO:0000313" key="2">
    <source>
        <dbReference type="EMBL" id="KAH6692353.1"/>
    </source>
</evidence>
<protein>
    <submittedName>
        <fullName evidence="2">Uncharacterized protein</fullName>
    </submittedName>
</protein>
<evidence type="ECO:0000313" key="3">
    <source>
        <dbReference type="Proteomes" id="UP000770015"/>
    </source>
</evidence>
<keyword evidence="3" id="KW-1185">Reference proteome</keyword>
<organism evidence="2 3">
    <name type="scientific">Plectosphaerella plurivora</name>
    <dbReference type="NCBI Taxonomy" id="936078"/>
    <lineage>
        <taxon>Eukaryota</taxon>
        <taxon>Fungi</taxon>
        <taxon>Dikarya</taxon>
        <taxon>Ascomycota</taxon>
        <taxon>Pezizomycotina</taxon>
        <taxon>Sordariomycetes</taxon>
        <taxon>Hypocreomycetidae</taxon>
        <taxon>Glomerellales</taxon>
        <taxon>Plectosphaerellaceae</taxon>
        <taxon>Plectosphaerella</taxon>
    </lineage>
</organism>
<gene>
    <name evidence="2" type="ORF">F5X68DRAFT_57881</name>
</gene>
<dbReference type="EMBL" id="JAGSXJ010000004">
    <property type="protein sequence ID" value="KAH6692353.1"/>
    <property type="molecule type" value="Genomic_DNA"/>
</dbReference>
<feature type="region of interest" description="Disordered" evidence="1">
    <location>
        <begin position="143"/>
        <end position="186"/>
    </location>
</feature>
<proteinExistence type="predicted"/>
<name>A0A9P9AB56_9PEZI</name>
<evidence type="ECO:0000256" key="1">
    <source>
        <dbReference type="SAM" id="MobiDB-lite"/>
    </source>
</evidence>
<feature type="region of interest" description="Disordered" evidence="1">
    <location>
        <begin position="94"/>
        <end position="126"/>
    </location>
</feature>